<protein>
    <recommendedName>
        <fullName evidence="3">Ig-like domain-containing protein</fullName>
    </recommendedName>
</protein>
<accession>A0A0V1L4J5</accession>
<evidence type="ECO:0000313" key="1">
    <source>
        <dbReference type="EMBL" id="KRZ54236.1"/>
    </source>
</evidence>
<dbReference type="AlphaFoldDB" id="A0A0V1L4J5"/>
<gene>
    <name evidence="1" type="ORF">T02_9312</name>
</gene>
<dbReference type="InterPro" id="IPR013783">
    <property type="entry name" value="Ig-like_fold"/>
</dbReference>
<sequence length="347" mass="39777">TLIRKTASSLVVLKARAIAQINQPTVSNIAKPPCPEGAPFLWVCRMQSPVLRLGLIINICTATALAKFAYMLPKVNADNTNNKTDRFQTGREVDATFKESASIMDSERSLLSFDIFKDERKTPTGQEMLLLHQNHIEKKNKELQYVAYVQNGYGWRFNCSTQISVDAQFYHNRMSYVVTWTLDNAIWLKLDRGNAVIHRNLDEICQRRNGQTLTADILSNAHRYQFYYNEPDAQFWLEIINTTADDSGFWTCYVKISQRDGLAITETVTTVKLVVLDDKQMEQSDEAVNYETENSFMTDYLLDEYDKNSFTETSADNSKAANFHAHTAFQFFCVMLSFSTSFIMNKQ</sequence>
<dbReference type="OrthoDB" id="5806254at2759"/>
<dbReference type="EMBL" id="JYDW01000142">
    <property type="protein sequence ID" value="KRZ54236.1"/>
    <property type="molecule type" value="Genomic_DNA"/>
</dbReference>
<dbReference type="SUPFAM" id="SSF48726">
    <property type="entry name" value="Immunoglobulin"/>
    <property type="match status" value="1"/>
</dbReference>
<evidence type="ECO:0008006" key="3">
    <source>
        <dbReference type="Google" id="ProtNLM"/>
    </source>
</evidence>
<feature type="non-terminal residue" evidence="1">
    <location>
        <position position="347"/>
    </location>
</feature>
<organism evidence="1 2">
    <name type="scientific">Trichinella nativa</name>
    <dbReference type="NCBI Taxonomy" id="6335"/>
    <lineage>
        <taxon>Eukaryota</taxon>
        <taxon>Metazoa</taxon>
        <taxon>Ecdysozoa</taxon>
        <taxon>Nematoda</taxon>
        <taxon>Enoplea</taxon>
        <taxon>Dorylaimia</taxon>
        <taxon>Trichinellida</taxon>
        <taxon>Trichinellidae</taxon>
        <taxon>Trichinella</taxon>
    </lineage>
</organism>
<reference evidence="1 2" key="1">
    <citation type="submission" date="2015-05" db="EMBL/GenBank/DDBJ databases">
        <title>Evolution of Trichinella species and genotypes.</title>
        <authorList>
            <person name="Korhonen P.K."/>
            <person name="Edoardo P."/>
            <person name="Giuseppe L.R."/>
            <person name="Gasser R.B."/>
        </authorList>
    </citation>
    <scope>NUCLEOTIDE SEQUENCE [LARGE SCALE GENOMIC DNA]</scope>
    <source>
        <strain evidence="1">ISS10</strain>
    </source>
</reference>
<comment type="caution">
    <text evidence="1">The sequence shown here is derived from an EMBL/GenBank/DDBJ whole genome shotgun (WGS) entry which is preliminary data.</text>
</comment>
<name>A0A0V1L4J5_9BILA</name>
<dbReference type="InterPro" id="IPR036179">
    <property type="entry name" value="Ig-like_dom_sf"/>
</dbReference>
<evidence type="ECO:0000313" key="2">
    <source>
        <dbReference type="Proteomes" id="UP000054721"/>
    </source>
</evidence>
<proteinExistence type="predicted"/>
<dbReference type="Proteomes" id="UP000054721">
    <property type="component" value="Unassembled WGS sequence"/>
</dbReference>
<dbReference type="Gene3D" id="2.60.40.10">
    <property type="entry name" value="Immunoglobulins"/>
    <property type="match status" value="1"/>
</dbReference>
<keyword evidence="2" id="KW-1185">Reference proteome</keyword>